<evidence type="ECO:0000256" key="7">
    <source>
        <dbReference type="SAM" id="MobiDB-lite"/>
    </source>
</evidence>
<keyword evidence="6 8" id="KW-0472">Membrane</keyword>
<evidence type="ECO:0000313" key="9">
    <source>
        <dbReference type="EMBL" id="MCM4078529.1"/>
    </source>
</evidence>
<evidence type="ECO:0000256" key="1">
    <source>
        <dbReference type="ARBA" id="ARBA00004236"/>
    </source>
</evidence>
<organism evidence="9 10">
    <name type="scientific">Paractinoplanes hotanensis</name>
    <dbReference type="NCBI Taxonomy" id="2906497"/>
    <lineage>
        <taxon>Bacteria</taxon>
        <taxon>Bacillati</taxon>
        <taxon>Actinomycetota</taxon>
        <taxon>Actinomycetes</taxon>
        <taxon>Micromonosporales</taxon>
        <taxon>Micromonosporaceae</taxon>
        <taxon>Paractinoplanes</taxon>
    </lineage>
</organism>
<dbReference type="InterPro" id="IPR038468">
    <property type="entry name" value="MmpS_C"/>
</dbReference>
<evidence type="ECO:0000313" key="10">
    <source>
        <dbReference type="Proteomes" id="UP001523216"/>
    </source>
</evidence>
<keyword evidence="5 8" id="KW-1133">Transmembrane helix</keyword>
<name>A0ABT0XZM9_9ACTN</name>
<proteinExistence type="inferred from homology"/>
<accession>A0ABT0XZM9</accession>
<evidence type="ECO:0000256" key="8">
    <source>
        <dbReference type="SAM" id="Phobius"/>
    </source>
</evidence>
<evidence type="ECO:0000256" key="4">
    <source>
        <dbReference type="ARBA" id="ARBA00022692"/>
    </source>
</evidence>
<dbReference type="EMBL" id="JAMQOL010000015">
    <property type="protein sequence ID" value="MCM4078529.1"/>
    <property type="molecule type" value="Genomic_DNA"/>
</dbReference>
<keyword evidence="4 8" id="KW-0812">Transmembrane</keyword>
<dbReference type="InterPro" id="IPR008693">
    <property type="entry name" value="MmpS"/>
</dbReference>
<evidence type="ECO:0000256" key="2">
    <source>
        <dbReference type="ARBA" id="ARBA00007531"/>
    </source>
</evidence>
<evidence type="ECO:0000256" key="5">
    <source>
        <dbReference type="ARBA" id="ARBA00022989"/>
    </source>
</evidence>
<gene>
    <name evidence="9" type="ORF">LXN57_13220</name>
</gene>
<dbReference type="Pfam" id="PF05423">
    <property type="entry name" value="Mycobact_memb"/>
    <property type="match status" value="1"/>
</dbReference>
<comment type="similarity">
    <text evidence="2">Belongs to the MmpS family.</text>
</comment>
<feature type="transmembrane region" description="Helical" evidence="8">
    <location>
        <begin position="50"/>
        <end position="72"/>
    </location>
</feature>
<dbReference type="Proteomes" id="UP001523216">
    <property type="component" value="Unassembled WGS sequence"/>
</dbReference>
<dbReference type="Gene3D" id="2.60.40.2880">
    <property type="entry name" value="MmpS1-5, C-terminal soluble domain"/>
    <property type="match status" value="1"/>
</dbReference>
<keyword evidence="3" id="KW-1003">Cell membrane</keyword>
<sequence length="192" mass="20466">MTNADQDGGPDDRRSRPPTPAAYAVPGMPVAPVPDDGYVEQAPRRRDRRLVWFAASVLALLACFSGVLLTVVSDGDRFERAPAVTAVAPVVETDPPSAAAPVEVVYLVTSSGRGDLARVEYTDQDRDIIRKGEVSLPWRLTFEFVGDKPPLVLLAQRKEGGAGAMTCSITVGGKELTTAVQRGRYAAPQCSA</sequence>
<comment type="subcellular location">
    <subcellularLocation>
        <location evidence="1">Cell membrane</location>
    </subcellularLocation>
</comment>
<feature type="region of interest" description="Disordered" evidence="7">
    <location>
        <begin position="1"/>
        <end position="35"/>
    </location>
</feature>
<comment type="caution">
    <text evidence="9">The sequence shown here is derived from an EMBL/GenBank/DDBJ whole genome shotgun (WGS) entry which is preliminary data.</text>
</comment>
<dbReference type="RefSeq" id="WP_251798357.1">
    <property type="nucleotide sequence ID" value="NZ_JAMQOL010000015.1"/>
</dbReference>
<protein>
    <submittedName>
        <fullName evidence="9">MmpS family transport accessory protein</fullName>
    </submittedName>
</protein>
<evidence type="ECO:0000256" key="3">
    <source>
        <dbReference type="ARBA" id="ARBA00022475"/>
    </source>
</evidence>
<reference evidence="9 10" key="1">
    <citation type="submission" date="2022-06" db="EMBL/GenBank/DDBJ databases">
        <title>Actinoplanes abujensis sp. nov., isolated from Nigerian arid soil.</title>
        <authorList>
            <person name="Ding P."/>
        </authorList>
    </citation>
    <scope>NUCLEOTIDE SEQUENCE [LARGE SCALE GENOMIC DNA]</scope>
    <source>
        <strain evidence="10">TRM88002</strain>
    </source>
</reference>
<keyword evidence="10" id="KW-1185">Reference proteome</keyword>
<evidence type="ECO:0000256" key="6">
    <source>
        <dbReference type="ARBA" id="ARBA00023136"/>
    </source>
</evidence>